<name>A0A291LWA9_9RHOB</name>
<evidence type="ECO:0000256" key="2">
    <source>
        <dbReference type="ARBA" id="ARBA00022729"/>
    </source>
</evidence>
<feature type="signal peptide" evidence="4">
    <location>
        <begin position="1"/>
        <end position="28"/>
    </location>
</feature>
<accession>A0A291LWA9</accession>
<comment type="subcellular location">
    <subcellularLocation>
        <location evidence="1">Cell envelope</location>
    </subcellularLocation>
</comment>
<dbReference type="Proteomes" id="UP000219050">
    <property type="component" value="Chromosome"/>
</dbReference>
<dbReference type="InterPro" id="IPR038352">
    <property type="entry name" value="Imelysin_sf"/>
</dbReference>
<dbReference type="GO" id="GO:0030313">
    <property type="term" value="C:cell envelope"/>
    <property type="evidence" value="ECO:0007669"/>
    <property type="project" value="UniProtKB-SubCell"/>
</dbReference>
<dbReference type="AlphaFoldDB" id="A0A291LWA9"/>
<dbReference type="Gene3D" id="1.20.1420.20">
    <property type="entry name" value="M75 peptidase, HXXE motif"/>
    <property type="match status" value="1"/>
</dbReference>
<dbReference type="InterPro" id="IPR034984">
    <property type="entry name" value="Imelysin-like_IPPA"/>
</dbReference>
<feature type="chain" id="PRO_5012493946" description="Imelysin-like domain-containing protein" evidence="4">
    <location>
        <begin position="29"/>
        <end position="385"/>
    </location>
</feature>
<dbReference type="Pfam" id="PF09375">
    <property type="entry name" value="Peptidase_M75"/>
    <property type="match status" value="1"/>
</dbReference>
<evidence type="ECO:0000259" key="5">
    <source>
        <dbReference type="Pfam" id="PF09375"/>
    </source>
</evidence>
<dbReference type="EMBL" id="CP021404">
    <property type="protein sequence ID" value="ATI40927.1"/>
    <property type="molecule type" value="Genomic_DNA"/>
</dbReference>
<proteinExistence type="predicted"/>
<keyword evidence="2 4" id="KW-0732">Signal</keyword>
<feature type="domain" description="Imelysin-like" evidence="5">
    <location>
        <begin position="81"/>
        <end position="363"/>
    </location>
</feature>
<evidence type="ECO:0000313" key="7">
    <source>
        <dbReference type="Proteomes" id="UP000219050"/>
    </source>
</evidence>
<evidence type="ECO:0000256" key="1">
    <source>
        <dbReference type="ARBA" id="ARBA00004196"/>
    </source>
</evidence>
<evidence type="ECO:0000256" key="3">
    <source>
        <dbReference type="SAM" id="MobiDB-lite"/>
    </source>
</evidence>
<keyword evidence="7" id="KW-1185">Reference proteome</keyword>
<protein>
    <recommendedName>
        <fullName evidence="5">Imelysin-like domain-containing protein</fullName>
    </recommendedName>
</protein>
<dbReference type="RefSeq" id="WP_097372534.1">
    <property type="nucleotide sequence ID" value="NZ_CP021404.1"/>
</dbReference>
<gene>
    <name evidence="6" type="ORF">CBW24_02200</name>
</gene>
<dbReference type="CDD" id="cd14659">
    <property type="entry name" value="Imelysin-like_IPPA"/>
    <property type="match status" value="1"/>
</dbReference>
<feature type="region of interest" description="Disordered" evidence="3">
    <location>
        <begin position="28"/>
        <end position="63"/>
    </location>
</feature>
<sequence length="385" mass="40571">MRLLCRLACTALTGVVLLGPTFGTPALAQSDTAQSDTAETPPPVASIAREPSGDSTGDAGMAGTAAQDVDPVVDHVIEAVILPHLDAFARSTAALARTAETECLASSEPLRAAWAQAVDDWLMIEDYRLGPLEDQGRRYAIAYWPDAQGHRPRALARLIATAPAKITARSMTTAPVSVRGLYAIESLLFDPRFSNYTANSGACAAVRAISADLADLADIVRDGWAGNFGTTMRTPGAPDNTRFLDASEPRQALYTALISSLGFDINERLGGPLGTFDTPRPKQAESRLAGRSVANLLGALDGHEALALGLAPDDRTRETLATSFANARAELEALDDPILAGVADPMGRFRVESVQSSLMQLEREIEATLGPALGVSMGLNSMDGD</sequence>
<feature type="compositionally biased region" description="Polar residues" evidence="3">
    <location>
        <begin position="28"/>
        <end position="38"/>
    </location>
</feature>
<evidence type="ECO:0000313" key="6">
    <source>
        <dbReference type="EMBL" id="ATI40927.1"/>
    </source>
</evidence>
<organism evidence="6 7">
    <name type="scientific">Pacificitalea manganoxidans</name>
    <dbReference type="NCBI Taxonomy" id="1411902"/>
    <lineage>
        <taxon>Bacteria</taxon>
        <taxon>Pseudomonadati</taxon>
        <taxon>Pseudomonadota</taxon>
        <taxon>Alphaproteobacteria</taxon>
        <taxon>Rhodobacterales</taxon>
        <taxon>Paracoccaceae</taxon>
        <taxon>Pacificitalea</taxon>
    </lineage>
</organism>
<dbReference type="InterPro" id="IPR018976">
    <property type="entry name" value="Imelysin-like"/>
</dbReference>
<dbReference type="KEGG" id="cmag:CBW24_02200"/>
<dbReference type="OrthoDB" id="5729110at2"/>
<evidence type="ECO:0000256" key="4">
    <source>
        <dbReference type="SAM" id="SignalP"/>
    </source>
</evidence>
<reference evidence="6 7" key="1">
    <citation type="submission" date="2017-05" db="EMBL/GenBank/DDBJ databases">
        <title>Comparative genomic and metabolic analysis of manganese-oxidizing mechanisms in Celeribater manganoxidans DY25T: its adaption to the environment of polymetallic nodule.</title>
        <authorList>
            <person name="Wang X."/>
        </authorList>
    </citation>
    <scope>NUCLEOTIDE SEQUENCE [LARGE SCALE GENOMIC DNA]</scope>
    <source>
        <strain evidence="6 7">DY25</strain>
    </source>
</reference>